<reference evidence="2 3" key="1">
    <citation type="submission" date="2018-10" db="EMBL/GenBank/DDBJ databases">
        <title>Robbsia sp. DHC34, isolated from soil.</title>
        <authorList>
            <person name="Gao Z.-H."/>
            <person name="Qiu L.-H."/>
        </authorList>
    </citation>
    <scope>NUCLEOTIDE SEQUENCE [LARGE SCALE GENOMIC DNA]</scope>
    <source>
        <strain evidence="2 3">DHC34</strain>
    </source>
</reference>
<dbReference type="Proteomes" id="UP000270342">
    <property type="component" value="Unassembled WGS sequence"/>
</dbReference>
<dbReference type="RefSeq" id="WP_121087501.1">
    <property type="nucleotide sequence ID" value="NZ_RBZU01000005.1"/>
</dbReference>
<dbReference type="EMBL" id="RBZU01000005">
    <property type="protein sequence ID" value="RKP54810.1"/>
    <property type="molecule type" value="Genomic_DNA"/>
</dbReference>
<name>A0A494XW64_9BURK</name>
<accession>A0A494XW64</accession>
<gene>
    <name evidence="2" type="ORF">D7S86_14345</name>
</gene>
<evidence type="ECO:0000313" key="2">
    <source>
        <dbReference type="EMBL" id="RKP54810.1"/>
    </source>
</evidence>
<feature type="region of interest" description="Disordered" evidence="1">
    <location>
        <begin position="70"/>
        <end position="108"/>
    </location>
</feature>
<dbReference type="AlphaFoldDB" id="A0A494XW64"/>
<dbReference type="OrthoDB" id="9033606at2"/>
<comment type="caution">
    <text evidence="2">The sequence shown here is derived from an EMBL/GenBank/DDBJ whole genome shotgun (WGS) entry which is preliminary data.</text>
</comment>
<evidence type="ECO:0000313" key="3">
    <source>
        <dbReference type="Proteomes" id="UP000270342"/>
    </source>
</evidence>
<organism evidence="2 3">
    <name type="scientific">Pararobbsia silviterrae</name>
    <dbReference type="NCBI Taxonomy" id="1792498"/>
    <lineage>
        <taxon>Bacteria</taxon>
        <taxon>Pseudomonadati</taxon>
        <taxon>Pseudomonadota</taxon>
        <taxon>Betaproteobacteria</taxon>
        <taxon>Burkholderiales</taxon>
        <taxon>Burkholderiaceae</taxon>
        <taxon>Pararobbsia</taxon>
    </lineage>
</organism>
<protein>
    <submittedName>
        <fullName evidence="2">Uncharacterized protein</fullName>
    </submittedName>
</protein>
<proteinExistence type="predicted"/>
<keyword evidence="3" id="KW-1185">Reference proteome</keyword>
<evidence type="ECO:0000256" key="1">
    <source>
        <dbReference type="SAM" id="MobiDB-lite"/>
    </source>
</evidence>
<feature type="region of interest" description="Disordered" evidence="1">
    <location>
        <begin position="1"/>
        <end position="33"/>
    </location>
</feature>
<sequence>MIRLDAQLRSGCSTVTNIDRPDGEPDADTPQTWTAHTCRGDLVYTVTSTAGPNGPVVAVTPAGGAVDVPANPNFKPAMPDDADGGKDAAGSAADAENDAPSDNEKPVK</sequence>